<feature type="domain" description="Alpha/beta hydrolase fold-3" evidence="2">
    <location>
        <begin position="56"/>
        <end position="271"/>
    </location>
</feature>
<proteinExistence type="predicted"/>
<evidence type="ECO:0000256" key="1">
    <source>
        <dbReference type="ARBA" id="ARBA00022801"/>
    </source>
</evidence>
<dbReference type="STRING" id="1448308.A0A2T2NRK9"/>
<keyword evidence="4" id="KW-1185">Reference proteome</keyword>
<keyword evidence="1 3" id="KW-0378">Hydrolase</keyword>
<dbReference type="Pfam" id="PF07859">
    <property type="entry name" value="Abhydrolase_3"/>
    <property type="match status" value="1"/>
</dbReference>
<dbReference type="Proteomes" id="UP000240883">
    <property type="component" value="Unassembled WGS sequence"/>
</dbReference>
<gene>
    <name evidence="3" type="ORF">BS50DRAFT_551319</name>
</gene>
<evidence type="ECO:0000259" key="2">
    <source>
        <dbReference type="Pfam" id="PF07859"/>
    </source>
</evidence>
<dbReference type="SUPFAM" id="SSF53474">
    <property type="entry name" value="alpha/beta-Hydrolases"/>
    <property type="match status" value="1"/>
</dbReference>
<name>A0A2T2NRK9_CORCC</name>
<reference evidence="3 4" key="1">
    <citation type="journal article" date="2018" name="Front. Microbiol.">
        <title>Genome-Wide Analysis of Corynespora cassiicola Leaf Fall Disease Putative Effectors.</title>
        <authorList>
            <person name="Lopez D."/>
            <person name="Ribeiro S."/>
            <person name="Label P."/>
            <person name="Fumanal B."/>
            <person name="Venisse J.S."/>
            <person name="Kohler A."/>
            <person name="de Oliveira R.R."/>
            <person name="Labutti K."/>
            <person name="Lipzen A."/>
            <person name="Lail K."/>
            <person name="Bauer D."/>
            <person name="Ohm R.A."/>
            <person name="Barry K.W."/>
            <person name="Spatafora J."/>
            <person name="Grigoriev I.V."/>
            <person name="Martin F.M."/>
            <person name="Pujade-Renaud V."/>
        </authorList>
    </citation>
    <scope>NUCLEOTIDE SEQUENCE [LARGE SCALE GENOMIC DNA]</scope>
    <source>
        <strain evidence="3 4">Philippines</strain>
    </source>
</reference>
<dbReference type="InterPro" id="IPR050300">
    <property type="entry name" value="GDXG_lipolytic_enzyme"/>
</dbReference>
<dbReference type="InterPro" id="IPR029058">
    <property type="entry name" value="AB_hydrolase_fold"/>
</dbReference>
<dbReference type="EMBL" id="KZ678134">
    <property type="protein sequence ID" value="PSN68067.1"/>
    <property type="molecule type" value="Genomic_DNA"/>
</dbReference>
<sequence length="301" mass="33990">MRDVYERLNQHYFKTLTKNFTADTHVESLTVLARDNYQIPIRVYRPASSTTPGPVIINIHGGAKVMGTFTDEEAHCRIFAHKLNATCINIEYRLAPEHKSPVALYDCWDVVQWTATHAAAELNGDPRKGFIIHGSSAGAQMVDVIGHLARDEHLYPPLTGLVEICTSSCQYNTIPSEYASEFLSWDQDIKGGIPREGLLRFYELTGVAEDPAHRFNSPLLWPSGHKGLPSVFLQVHGRDFVRDSALIYQRVLKEEGVDVRMKVYPGVPHGFNVMFCETDVAKEHEKDTLEGLRWLLARTEK</sequence>
<dbReference type="PANTHER" id="PTHR48081">
    <property type="entry name" value="AB HYDROLASE SUPERFAMILY PROTEIN C4A8.06C"/>
    <property type="match status" value="1"/>
</dbReference>
<accession>A0A2T2NRK9</accession>
<dbReference type="GO" id="GO:0016787">
    <property type="term" value="F:hydrolase activity"/>
    <property type="evidence" value="ECO:0007669"/>
    <property type="project" value="UniProtKB-KW"/>
</dbReference>
<dbReference type="InterPro" id="IPR013094">
    <property type="entry name" value="AB_hydrolase_3"/>
</dbReference>
<evidence type="ECO:0000313" key="3">
    <source>
        <dbReference type="EMBL" id="PSN68067.1"/>
    </source>
</evidence>
<dbReference type="PANTHER" id="PTHR48081:SF8">
    <property type="entry name" value="ALPHA_BETA HYDROLASE FOLD-3 DOMAIN-CONTAINING PROTEIN-RELATED"/>
    <property type="match status" value="1"/>
</dbReference>
<evidence type="ECO:0000313" key="4">
    <source>
        <dbReference type="Proteomes" id="UP000240883"/>
    </source>
</evidence>
<organism evidence="3 4">
    <name type="scientific">Corynespora cassiicola Philippines</name>
    <dbReference type="NCBI Taxonomy" id="1448308"/>
    <lineage>
        <taxon>Eukaryota</taxon>
        <taxon>Fungi</taxon>
        <taxon>Dikarya</taxon>
        <taxon>Ascomycota</taxon>
        <taxon>Pezizomycotina</taxon>
        <taxon>Dothideomycetes</taxon>
        <taxon>Pleosporomycetidae</taxon>
        <taxon>Pleosporales</taxon>
        <taxon>Corynesporascaceae</taxon>
        <taxon>Corynespora</taxon>
    </lineage>
</organism>
<dbReference type="OrthoDB" id="408631at2759"/>
<dbReference type="AlphaFoldDB" id="A0A2T2NRK9"/>
<dbReference type="Gene3D" id="3.40.50.1820">
    <property type="entry name" value="alpha/beta hydrolase"/>
    <property type="match status" value="1"/>
</dbReference>
<protein>
    <submittedName>
        <fullName evidence="3">Alpha/beta-hydrolase</fullName>
    </submittedName>
</protein>